<name>A0ABD3BGF2_9LAMI</name>
<feature type="compositionally biased region" description="Polar residues" evidence="1">
    <location>
        <begin position="37"/>
        <end position="59"/>
    </location>
</feature>
<dbReference type="Proteomes" id="UP001632038">
    <property type="component" value="Unassembled WGS sequence"/>
</dbReference>
<reference evidence="3" key="1">
    <citation type="journal article" date="2024" name="IScience">
        <title>Strigolactones Initiate the Formation of Haustorium-like Structures in Castilleja.</title>
        <authorList>
            <person name="Buerger M."/>
            <person name="Peterson D."/>
            <person name="Chory J."/>
        </authorList>
    </citation>
    <scope>NUCLEOTIDE SEQUENCE [LARGE SCALE GENOMIC DNA]</scope>
</reference>
<evidence type="ECO:0000313" key="3">
    <source>
        <dbReference type="Proteomes" id="UP001632038"/>
    </source>
</evidence>
<organism evidence="2 3">
    <name type="scientific">Castilleja foliolosa</name>
    <dbReference type="NCBI Taxonomy" id="1961234"/>
    <lineage>
        <taxon>Eukaryota</taxon>
        <taxon>Viridiplantae</taxon>
        <taxon>Streptophyta</taxon>
        <taxon>Embryophyta</taxon>
        <taxon>Tracheophyta</taxon>
        <taxon>Spermatophyta</taxon>
        <taxon>Magnoliopsida</taxon>
        <taxon>eudicotyledons</taxon>
        <taxon>Gunneridae</taxon>
        <taxon>Pentapetalae</taxon>
        <taxon>asterids</taxon>
        <taxon>lamiids</taxon>
        <taxon>Lamiales</taxon>
        <taxon>Orobanchaceae</taxon>
        <taxon>Pedicularideae</taxon>
        <taxon>Castillejinae</taxon>
        <taxon>Castilleja</taxon>
    </lineage>
</organism>
<gene>
    <name evidence="2" type="ORF">CASFOL_039767</name>
</gene>
<dbReference type="EMBL" id="JAVIJP010000092">
    <property type="protein sequence ID" value="KAL3616377.1"/>
    <property type="molecule type" value="Genomic_DNA"/>
</dbReference>
<evidence type="ECO:0000256" key="1">
    <source>
        <dbReference type="SAM" id="MobiDB-lite"/>
    </source>
</evidence>
<keyword evidence="3" id="KW-1185">Reference proteome</keyword>
<sequence length="59" mass="6762">MVPHIHKSECSITEIKNKIDSLKFHHKLAAITGPYSDKQNTTRVHSQRQSQTSFNILSE</sequence>
<proteinExistence type="predicted"/>
<protein>
    <submittedName>
        <fullName evidence="2">Uncharacterized protein</fullName>
    </submittedName>
</protein>
<feature type="region of interest" description="Disordered" evidence="1">
    <location>
        <begin position="35"/>
        <end position="59"/>
    </location>
</feature>
<evidence type="ECO:0000313" key="2">
    <source>
        <dbReference type="EMBL" id="KAL3616377.1"/>
    </source>
</evidence>
<comment type="caution">
    <text evidence="2">The sequence shown here is derived from an EMBL/GenBank/DDBJ whole genome shotgun (WGS) entry which is preliminary data.</text>
</comment>
<dbReference type="AlphaFoldDB" id="A0ABD3BGF2"/>
<accession>A0ABD3BGF2</accession>